<evidence type="ECO:0000313" key="3">
    <source>
        <dbReference type="Proteomes" id="UP000828390"/>
    </source>
</evidence>
<sequence>MDVRITSIEDTVRNVDARKTDVETSRAFEPQTCEELKSKNTELDKTLQAERRRVAELTSEFESLREVPDDIEDLRSRSMRCNLLVHGFPKESSPSARRSENSLEISNAHDRIKLERAHRLGAKYDATKSMTIVVMFNQYPNKMLVKHKALEAWKNTTLL</sequence>
<dbReference type="Proteomes" id="UP000828390">
    <property type="component" value="Unassembled WGS sequence"/>
</dbReference>
<feature type="coiled-coil region" evidence="1">
    <location>
        <begin position="33"/>
        <end position="67"/>
    </location>
</feature>
<organism evidence="2 3">
    <name type="scientific">Dreissena polymorpha</name>
    <name type="common">Zebra mussel</name>
    <name type="synonym">Mytilus polymorpha</name>
    <dbReference type="NCBI Taxonomy" id="45954"/>
    <lineage>
        <taxon>Eukaryota</taxon>
        <taxon>Metazoa</taxon>
        <taxon>Spiralia</taxon>
        <taxon>Lophotrochozoa</taxon>
        <taxon>Mollusca</taxon>
        <taxon>Bivalvia</taxon>
        <taxon>Autobranchia</taxon>
        <taxon>Heteroconchia</taxon>
        <taxon>Euheterodonta</taxon>
        <taxon>Imparidentia</taxon>
        <taxon>Neoheterodontei</taxon>
        <taxon>Myida</taxon>
        <taxon>Dreissenoidea</taxon>
        <taxon>Dreissenidae</taxon>
        <taxon>Dreissena</taxon>
    </lineage>
</organism>
<proteinExistence type="predicted"/>
<keyword evidence="1" id="KW-0175">Coiled coil</keyword>
<keyword evidence="3" id="KW-1185">Reference proteome</keyword>
<accession>A0A9D4C9F8</accession>
<protein>
    <submittedName>
        <fullName evidence="2">Uncharacterized protein</fullName>
    </submittedName>
</protein>
<evidence type="ECO:0000313" key="2">
    <source>
        <dbReference type="EMBL" id="KAH3719430.1"/>
    </source>
</evidence>
<name>A0A9D4C9F8_DREPO</name>
<reference evidence="2" key="1">
    <citation type="journal article" date="2019" name="bioRxiv">
        <title>The Genome of the Zebra Mussel, Dreissena polymorpha: A Resource for Invasive Species Research.</title>
        <authorList>
            <person name="McCartney M.A."/>
            <person name="Auch B."/>
            <person name="Kono T."/>
            <person name="Mallez S."/>
            <person name="Zhang Y."/>
            <person name="Obille A."/>
            <person name="Becker A."/>
            <person name="Abrahante J.E."/>
            <person name="Garbe J."/>
            <person name="Badalamenti J.P."/>
            <person name="Herman A."/>
            <person name="Mangelson H."/>
            <person name="Liachko I."/>
            <person name="Sullivan S."/>
            <person name="Sone E.D."/>
            <person name="Koren S."/>
            <person name="Silverstein K.A.T."/>
            <person name="Beckman K.B."/>
            <person name="Gohl D.M."/>
        </authorList>
    </citation>
    <scope>NUCLEOTIDE SEQUENCE</scope>
    <source>
        <strain evidence="2">Duluth1</strain>
        <tissue evidence="2">Whole animal</tissue>
    </source>
</reference>
<comment type="caution">
    <text evidence="2">The sequence shown here is derived from an EMBL/GenBank/DDBJ whole genome shotgun (WGS) entry which is preliminary data.</text>
</comment>
<gene>
    <name evidence="2" type="ORF">DPMN_062265</name>
</gene>
<dbReference type="AlphaFoldDB" id="A0A9D4C9F8"/>
<reference evidence="2" key="2">
    <citation type="submission" date="2020-11" db="EMBL/GenBank/DDBJ databases">
        <authorList>
            <person name="McCartney M.A."/>
            <person name="Auch B."/>
            <person name="Kono T."/>
            <person name="Mallez S."/>
            <person name="Becker A."/>
            <person name="Gohl D.M."/>
            <person name="Silverstein K.A.T."/>
            <person name="Koren S."/>
            <person name="Bechman K.B."/>
            <person name="Herman A."/>
            <person name="Abrahante J.E."/>
            <person name="Garbe J."/>
        </authorList>
    </citation>
    <scope>NUCLEOTIDE SEQUENCE</scope>
    <source>
        <strain evidence="2">Duluth1</strain>
        <tissue evidence="2">Whole animal</tissue>
    </source>
</reference>
<evidence type="ECO:0000256" key="1">
    <source>
        <dbReference type="SAM" id="Coils"/>
    </source>
</evidence>
<dbReference type="EMBL" id="JAIWYP010000013">
    <property type="protein sequence ID" value="KAH3719430.1"/>
    <property type="molecule type" value="Genomic_DNA"/>
</dbReference>